<proteinExistence type="predicted"/>
<dbReference type="EMBL" id="QTSX02004336">
    <property type="protein sequence ID" value="KAJ9065597.1"/>
    <property type="molecule type" value="Genomic_DNA"/>
</dbReference>
<evidence type="ECO:0000313" key="2">
    <source>
        <dbReference type="Proteomes" id="UP001165960"/>
    </source>
</evidence>
<gene>
    <name evidence="1" type="ORF">DSO57_1017863</name>
</gene>
<sequence>MGLYISKLSFQALIISQIAMHCSAAPTTTHDNLSPADTKVLLGDIGLNGIEASTFHSRNPMSSSQDTAH</sequence>
<accession>A0ACC2SU16</accession>
<dbReference type="Proteomes" id="UP001165960">
    <property type="component" value="Unassembled WGS sequence"/>
</dbReference>
<name>A0ACC2SU16_9FUNG</name>
<comment type="caution">
    <text evidence="1">The sequence shown here is derived from an EMBL/GenBank/DDBJ whole genome shotgun (WGS) entry which is preliminary data.</text>
</comment>
<protein>
    <submittedName>
        <fullName evidence="1">Uncharacterized protein</fullName>
    </submittedName>
</protein>
<keyword evidence="2" id="KW-1185">Reference proteome</keyword>
<evidence type="ECO:0000313" key="1">
    <source>
        <dbReference type="EMBL" id="KAJ9065597.1"/>
    </source>
</evidence>
<reference evidence="1" key="1">
    <citation type="submission" date="2022-04" db="EMBL/GenBank/DDBJ databases">
        <title>Genome of the entomopathogenic fungus Entomophthora muscae.</title>
        <authorList>
            <person name="Elya C."/>
            <person name="Lovett B.R."/>
            <person name="Lee E."/>
            <person name="Macias A.M."/>
            <person name="Hajek A.E."/>
            <person name="De Bivort B.L."/>
            <person name="Kasson M.T."/>
            <person name="De Fine Licht H.H."/>
            <person name="Stajich J.E."/>
        </authorList>
    </citation>
    <scope>NUCLEOTIDE SEQUENCE</scope>
    <source>
        <strain evidence="1">Berkeley</strain>
    </source>
</reference>
<organism evidence="1 2">
    <name type="scientific">Entomophthora muscae</name>
    <dbReference type="NCBI Taxonomy" id="34485"/>
    <lineage>
        <taxon>Eukaryota</taxon>
        <taxon>Fungi</taxon>
        <taxon>Fungi incertae sedis</taxon>
        <taxon>Zoopagomycota</taxon>
        <taxon>Entomophthoromycotina</taxon>
        <taxon>Entomophthoromycetes</taxon>
        <taxon>Entomophthorales</taxon>
        <taxon>Entomophthoraceae</taxon>
        <taxon>Entomophthora</taxon>
    </lineage>
</organism>